<evidence type="ECO:0000259" key="16">
    <source>
        <dbReference type="Pfam" id="PF00593"/>
    </source>
</evidence>
<dbReference type="GO" id="GO:0006826">
    <property type="term" value="P:iron ion transport"/>
    <property type="evidence" value="ECO:0007669"/>
    <property type="project" value="UniProtKB-KW"/>
</dbReference>
<evidence type="ECO:0000256" key="12">
    <source>
        <dbReference type="PROSITE-ProRule" id="PRU01360"/>
    </source>
</evidence>
<reference evidence="18" key="1">
    <citation type="submission" date="2021-02" db="EMBL/GenBank/DDBJ databases">
        <title>PHA producing bacteria isolated from coastal sediment in Guangdong, Shenzhen.</title>
        <authorList>
            <person name="Zheng W."/>
            <person name="Yu S."/>
            <person name="Huang Y."/>
        </authorList>
    </citation>
    <scope>NUCLEOTIDE SEQUENCE</scope>
    <source>
        <strain evidence="18">TN14-10</strain>
    </source>
</reference>
<keyword evidence="9 14" id="KW-0798">TonB box</keyword>
<dbReference type="SUPFAM" id="SSF56935">
    <property type="entry name" value="Porins"/>
    <property type="match status" value="1"/>
</dbReference>
<keyword evidence="4" id="KW-0410">Iron transport</keyword>
<comment type="subcellular location">
    <subcellularLocation>
        <location evidence="1 12">Cell outer membrane</location>
        <topology evidence="1 12">Multi-pass membrane protein</topology>
    </subcellularLocation>
</comment>
<evidence type="ECO:0000256" key="2">
    <source>
        <dbReference type="ARBA" id="ARBA00022448"/>
    </source>
</evidence>
<proteinExistence type="inferred from homology"/>
<dbReference type="InterPro" id="IPR039426">
    <property type="entry name" value="TonB-dep_rcpt-like"/>
</dbReference>
<evidence type="ECO:0000256" key="7">
    <source>
        <dbReference type="ARBA" id="ARBA00023004"/>
    </source>
</evidence>
<dbReference type="Proteomes" id="UP000664303">
    <property type="component" value="Unassembled WGS sequence"/>
</dbReference>
<name>A0A939IMZ6_9GAMM</name>
<keyword evidence="18" id="KW-0675">Receptor</keyword>
<feature type="domain" description="TonB-dependent receptor plug" evidence="17">
    <location>
        <begin position="51"/>
        <end position="163"/>
    </location>
</feature>
<dbReference type="EMBL" id="JAFKCZ010000008">
    <property type="protein sequence ID" value="MBN7797522.1"/>
    <property type="molecule type" value="Genomic_DNA"/>
</dbReference>
<keyword evidence="19" id="KW-1185">Reference proteome</keyword>
<keyword evidence="6 15" id="KW-0732">Signal</keyword>
<dbReference type="InterPro" id="IPR012910">
    <property type="entry name" value="Plug_dom"/>
</dbReference>
<dbReference type="RefSeq" id="WP_206560965.1">
    <property type="nucleotide sequence ID" value="NZ_JAFKCZ010000008.1"/>
</dbReference>
<evidence type="ECO:0000256" key="9">
    <source>
        <dbReference type="ARBA" id="ARBA00023077"/>
    </source>
</evidence>
<dbReference type="PANTHER" id="PTHR32552:SF81">
    <property type="entry name" value="TONB-DEPENDENT OUTER MEMBRANE RECEPTOR"/>
    <property type="match status" value="1"/>
</dbReference>
<keyword evidence="2 12" id="KW-0813">Transport</keyword>
<protein>
    <submittedName>
        <fullName evidence="18">TonB-dependent receptor</fullName>
    </submittedName>
</protein>
<dbReference type="InterPro" id="IPR036942">
    <property type="entry name" value="Beta-barrel_TonB_sf"/>
</dbReference>
<dbReference type="PROSITE" id="PS01156">
    <property type="entry name" value="TONB_DEPENDENT_REC_2"/>
    <property type="match status" value="1"/>
</dbReference>
<organism evidence="18 19">
    <name type="scientific">Parahaliea mediterranea</name>
    <dbReference type="NCBI Taxonomy" id="651086"/>
    <lineage>
        <taxon>Bacteria</taxon>
        <taxon>Pseudomonadati</taxon>
        <taxon>Pseudomonadota</taxon>
        <taxon>Gammaproteobacteria</taxon>
        <taxon>Cellvibrionales</taxon>
        <taxon>Halieaceae</taxon>
        <taxon>Parahaliea</taxon>
    </lineage>
</organism>
<keyword evidence="7" id="KW-0408">Iron</keyword>
<evidence type="ECO:0000313" key="18">
    <source>
        <dbReference type="EMBL" id="MBN7797522.1"/>
    </source>
</evidence>
<evidence type="ECO:0000256" key="5">
    <source>
        <dbReference type="ARBA" id="ARBA00022692"/>
    </source>
</evidence>
<comment type="caution">
    <text evidence="18">The sequence shown here is derived from an EMBL/GenBank/DDBJ whole genome shotgun (WGS) entry which is preliminary data.</text>
</comment>
<dbReference type="PANTHER" id="PTHR32552">
    <property type="entry name" value="FERRICHROME IRON RECEPTOR-RELATED"/>
    <property type="match status" value="1"/>
</dbReference>
<keyword evidence="8" id="KW-0406">Ion transport</keyword>
<keyword evidence="10 12" id="KW-0472">Membrane</keyword>
<evidence type="ECO:0000256" key="13">
    <source>
        <dbReference type="PROSITE-ProRule" id="PRU10144"/>
    </source>
</evidence>
<feature type="domain" description="TonB-dependent receptor-like beta-barrel" evidence="16">
    <location>
        <begin position="289"/>
        <end position="707"/>
    </location>
</feature>
<dbReference type="InterPro" id="IPR010917">
    <property type="entry name" value="TonB_rcpt_CS"/>
</dbReference>
<dbReference type="Pfam" id="PF07715">
    <property type="entry name" value="Plug"/>
    <property type="match status" value="1"/>
</dbReference>
<dbReference type="Pfam" id="PF00593">
    <property type="entry name" value="TonB_dep_Rec_b-barrel"/>
    <property type="match status" value="1"/>
</dbReference>
<evidence type="ECO:0000259" key="17">
    <source>
        <dbReference type="Pfam" id="PF07715"/>
    </source>
</evidence>
<dbReference type="AlphaFoldDB" id="A0A939IMZ6"/>
<evidence type="ECO:0000256" key="8">
    <source>
        <dbReference type="ARBA" id="ARBA00023065"/>
    </source>
</evidence>
<evidence type="ECO:0000256" key="1">
    <source>
        <dbReference type="ARBA" id="ARBA00004571"/>
    </source>
</evidence>
<dbReference type="Gene3D" id="2.40.170.20">
    <property type="entry name" value="TonB-dependent receptor, beta-barrel domain"/>
    <property type="match status" value="1"/>
</dbReference>
<evidence type="ECO:0000256" key="6">
    <source>
        <dbReference type="ARBA" id="ARBA00022729"/>
    </source>
</evidence>
<comment type="similarity">
    <text evidence="12 14">Belongs to the TonB-dependent receptor family.</text>
</comment>
<feature type="short sequence motif" description="TonB C-terminal box" evidence="13">
    <location>
        <begin position="729"/>
        <end position="746"/>
    </location>
</feature>
<dbReference type="InterPro" id="IPR000531">
    <property type="entry name" value="Beta-barrel_TonB"/>
</dbReference>
<keyword evidence="5 12" id="KW-0812">Transmembrane</keyword>
<keyword evidence="11 12" id="KW-0998">Cell outer membrane</keyword>
<evidence type="ECO:0000256" key="4">
    <source>
        <dbReference type="ARBA" id="ARBA00022496"/>
    </source>
</evidence>
<dbReference type="GO" id="GO:0009279">
    <property type="term" value="C:cell outer membrane"/>
    <property type="evidence" value="ECO:0007669"/>
    <property type="project" value="UniProtKB-SubCell"/>
</dbReference>
<gene>
    <name evidence="18" type="ORF">JYP50_13010</name>
</gene>
<evidence type="ECO:0000256" key="3">
    <source>
        <dbReference type="ARBA" id="ARBA00022452"/>
    </source>
</evidence>
<dbReference type="PROSITE" id="PS52016">
    <property type="entry name" value="TONB_DEPENDENT_REC_3"/>
    <property type="match status" value="1"/>
</dbReference>
<feature type="chain" id="PRO_5037948192" evidence="15">
    <location>
        <begin position="28"/>
        <end position="746"/>
    </location>
</feature>
<evidence type="ECO:0000256" key="10">
    <source>
        <dbReference type="ARBA" id="ARBA00023136"/>
    </source>
</evidence>
<evidence type="ECO:0000313" key="19">
    <source>
        <dbReference type="Proteomes" id="UP000664303"/>
    </source>
</evidence>
<accession>A0A939IMZ6</accession>
<evidence type="ECO:0000256" key="15">
    <source>
        <dbReference type="SAM" id="SignalP"/>
    </source>
</evidence>
<evidence type="ECO:0000256" key="11">
    <source>
        <dbReference type="ARBA" id="ARBA00023237"/>
    </source>
</evidence>
<keyword evidence="3 12" id="KW-1134">Transmembrane beta strand</keyword>
<feature type="signal peptide" evidence="15">
    <location>
        <begin position="1"/>
        <end position="27"/>
    </location>
</feature>
<evidence type="ECO:0000256" key="14">
    <source>
        <dbReference type="RuleBase" id="RU003357"/>
    </source>
</evidence>
<sequence length="746" mass="80044">MTTRKKHLSLAVLAALGSMTTAASSTAQDGRGQPVALEEVIVTASRREQSLRDVAASVVAVDPADFALKGLQSVEDVVRYTPGVQFESRGQPGLGTLTARGIPQLASTPVFAIYADETPVTSSTAYANGDSIFLDGMLLDVERVEIIKGPQGTLWGASAVGGALRYITSKPNLQAFEGSLGLDVNSVSSGDTGNTVSGRVSIPLIEDKLGLTIAGFTRDVAGYVDRVQGPMGIDPGKTLDRDVDGGDVEGYSFDLLYQATDDLGLRLNYLKQESSSDALSEVTLAGPGSTDGLLGDYSSVEDGTRKEVEFEVVSGTITYDMAFATLISSTSYAENSLLTAQDVTRSFGPLIDLLLQRPVGTSSLTFDAESRSEKFVQEIRLASRADGDLEWQAGLYYTDEDTSNVQGGRIEPDTPVVFSDASFPSNYTEAAVFGSVTYYFSDNFDVQLGARYSDNEIELDFTAEGLLVTGGPRVQSRQVIDDTVDTYLLSARYRPGENVSLYTTIASGYRPATPNLPVVNLATGDLATTEFVESDTSWSYEAGAKGWALDGLISYDLALWYATYDNFQAPLLVNGLNTITNADSGLSAYGFESVTALNLTDDFEITLNMGYTHSTLDDDEPGFGGEKDQDIPGVPSWKASLQWSYAFELAAGWNASFGGGVRYIDDFVTNFPLAGALAGEVDSRVITDVNLGVERGPYRLSLYATNLFDERDLTARTDTEVAPGFVNSAGIFERPRTLGVNLRYDF</sequence>